<reference evidence="3 4" key="1">
    <citation type="journal article" date="2020" name="G3 (Bethesda)">
        <title>Improved Reference Genome for Cyclotella cryptica CCMP332, a Model for Cell Wall Morphogenesis, Salinity Adaptation, and Lipid Production in Diatoms (Bacillariophyta).</title>
        <authorList>
            <person name="Roberts W.R."/>
            <person name="Downey K.M."/>
            <person name="Ruck E.C."/>
            <person name="Traller J.C."/>
            <person name="Alverson A.J."/>
        </authorList>
    </citation>
    <scope>NUCLEOTIDE SEQUENCE [LARGE SCALE GENOMIC DNA]</scope>
    <source>
        <strain evidence="3 4">CCMP332</strain>
    </source>
</reference>
<accession>A0ABD3QE13</accession>
<keyword evidence="4" id="KW-1185">Reference proteome</keyword>
<feature type="region of interest" description="Disordered" evidence="1">
    <location>
        <begin position="1"/>
        <end position="24"/>
    </location>
</feature>
<evidence type="ECO:0000313" key="3">
    <source>
        <dbReference type="EMBL" id="KAL3798665.1"/>
    </source>
</evidence>
<sequence>MLRQPKSSLRPRITDDSNGPTDDNRRREYAYRQTLSTFLNLDNRMLWDASYKKRRCVIFVLLVKLLTSADGFAVPIIATKCQASSTLTSLRIKYADDNADAEKLLAKARAIRDSIPTDLSSSERGSSTINNNMFSGRPSEFALPSDLSIPGHNYRLQVDIGRESGTWMDPRWGASGRRIAFTVDVSFPIPMDIGGPVPSDQVSLASDEISNGLMKSVTTKSNLVSPVYRMNCASYARLKGGFDKMTIHNGGYCIESSPSATRSSTLRFCLSVEGTNSNDASYGDVSIPKGNLFFALPYFGIQTGGSSNGNAMVLSTKEGTVTVKQMGWHTGWWREESRILGIFRAVSLDKSR</sequence>
<dbReference type="Proteomes" id="UP001516023">
    <property type="component" value="Unassembled WGS sequence"/>
</dbReference>
<proteinExistence type="predicted"/>
<evidence type="ECO:0000256" key="1">
    <source>
        <dbReference type="SAM" id="MobiDB-lite"/>
    </source>
</evidence>
<dbReference type="EMBL" id="JABMIG020000044">
    <property type="protein sequence ID" value="KAL3798665.1"/>
    <property type="molecule type" value="Genomic_DNA"/>
</dbReference>
<dbReference type="AlphaFoldDB" id="A0ABD3QE13"/>
<organism evidence="3 4">
    <name type="scientific">Cyclotella cryptica</name>
    <dbReference type="NCBI Taxonomy" id="29204"/>
    <lineage>
        <taxon>Eukaryota</taxon>
        <taxon>Sar</taxon>
        <taxon>Stramenopiles</taxon>
        <taxon>Ochrophyta</taxon>
        <taxon>Bacillariophyta</taxon>
        <taxon>Coscinodiscophyceae</taxon>
        <taxon>Thalassiosirophycidae</taxon>
        <taxon>Stephanodiscales</taxon>
        <taxon>Stephanodiscaceae</taxon>
        <taxon>Cyclotella</taxon>
    </lineage>
</organism>
<evidence type="ECO:0000256" key="2">
    <source>
        <dbReference type="SAM" id="Phobius"/>
    </source>
</evidence>
<keyword evidence="2" id="KW-1133">Transmembrane helix</keyword>
<protein>
    <submittedName>
        <fullName evidence="3">Uncharacterized protein</fullName>
    </submittedName>
</protein>
<gene>
    <name evidence="3" type="ORF">HJC23_004416</name>
</gene>
<name>A0ABD3QE13_9STRA</name>
<comment type="caution">
    <text evidence="3">The sequence shown here is derived from an EMBL/GenBank/DDBJ whole genome shotgun (WGS) entry which is preliminary data.</text>
</comment>
<feature type="transmembrane region" description="Helical" evidence="2">
    <location>
        <begin position="56"/>
        <end position="78"/>
    </location>
</feature>
<evidence type="ECO:0000313" key="4">
    <source>
        <dbReference type="Proteomes" id="UP001516023"/>
    </source>
</evidence>
<keyword evidence="2" id="KW-0472">Membrane</keyword>
<keyword evidence="2" id="KW-0812">Transmembrane</keyword>